<dbReference type="CDD" id="cd09347">
    <property type="entry name" value="LIM4_FHL"/>
    <property type="match status" value="1"/>
</dbReference>
<evidence type="ECO:0000256" key="4">
    <source>
        <dbReference type="ARBA" id="ARBA00022771"/>
    </source>
</evidence>
<feature type="domain" description="PET" evidence="9">
    <location>
        <begin position="81"/>
        <end position="190"/>
    </location>
</feature>
<dbReference type="GeneID" id="106167044"/>
<feature type="domain" description="LIM zinc-binding" evidence="8">
    <location>
        <begin position="255"/>
        <end position="315"/>
    </location>
</feature>
<keyword evidence="10" id="KW-1185">Reference proteome</keyword>
<dbReference type="AlphaFoldDB" id="A0A1S3ITB6"/>
<dbReference type="SMART" id="SM00132">
    <property type="entry name" value="LIM"/>
    <property type="match status" value="6"/>
</dbReference>
<dbReference type="Gene3D" id="2.10.110.10">
    <property type="entry name" value="Cysteine Rich Protein"/>
    <property type="match status" value="6"/>
</dbReference>
<evidence type="ECO:0000256" key="7">
    <source>
        <dbReference type="PROSITE-ProRule" id="PRU00125"/>
    </source>
</evidence>
<evidence type="ECO:0000256" key="2">
    <source>
        <dbReference type="ARBA" id="ARBA00022723"/>
    </source>
</evidence>
<evidence type="ECO:0000256" key="1">
    <source>
        <dbReference type="ARBA" id="ARBA00008268"/>
    </source>
</evidence>
<dbReference type="FunFam" id="2.10.110.10:FF:000035">
    <property type="entry name" value="prickle-like protein 2 isoform X1"/>
    <property type="match status" value="1"/>
</dbReference>
<feature type="domain" description="LIM zinc-binding" evidence="8">
    <location>
        <begin position="437"/>
        <end position="496"/>
    </location>
</feature>
<proteinExistence type="inferred from homology"/>
<dbReference type="PANTHER" id="PTHR24211">
    <property type="entry name" value="LIM DOMAIN-CONTAINING PROTEIN"/>
    <property type="match status" value="1"/>
</dbReference>
<evidence type="ECO:0000259" key="9">
    <source>
        <dbReference type="PROSITE" id="PS51303"/>
    </source>
</evidence>
<dbReference type="CDD" id="cd09425">
    <property type="entry name" value="LIM4_LIMPETin"/>
    <property type="match status" value="1"/>
</dbReference>
<dbReference type="InParanoid" id="A0A1S3ITB6"/>
<keyword evidence="4" id="KW-0863">Zinc-finger</keyword>
<dbReference type="Pfam" id="PF00412">
    <property type="entry name" value="LIM"/>
    <property type="match status" value="6"/>
</dbReference>
<reference evidence="11" key="1">
    <citation type="submission" date="2025-08" db="UniProtKB">
        <authorList>
            <consortium name="RefSeq"/>
        </authorList>
    </citation>
    <scope>IDENTIFICATION</scope>
    <source>
        <tissue evidence="11">Gonads</tissue>
    </source>
</reference>
<evidence type="ECO:0000256" key="6">
    <source>
        <dbReference type="ARBA" id="ARBA00023038"/>
    </source>
</evidence>
<dbReference type="RefSeq" id="XP_013401171.1">
    <property type="nucleotide sequence ID" value="XM_013545717.1"/>
</dbReference>
<dbReference type="FunFam" id="2.10.110.10:FF:000005">
    <property type="entry name" value="Testin isoform 1"/>
    <property type="match status" value="1"/>
</dbReference>
<evidence type="ECO:0000259" key="8">
    <source>
        <dbReference type="PROSITE" id="PS50023"/>
    </source>
</evidence>
<dbReference type="GO" id="GO:0008270">
    <property type="term" value="F:zinc ion binding"/>
    <property type="evidence" value="ECO:0007669"/>
    <property type="project" value="UniProtKB-KW"/>
</dbReference>
<dbReference type="KEGG" id="lak:106167044"/>
<dbReference type="Pfam" id="PF06297">
    <property type="entry name" value="PET"/>
    <property type="match status" value="1"/>
</dbReference>
<feature type="domain" description="LIM zinc-binding" evidence="8">
    <location>
        <begin position="316"/>
        <end position="376"/>
    </location>
</feature>
<protein>
    <submittedName>
        <fullName evidence="11">Prickle planar cell polarity protein 3 isoform X1</fullName>
    </submittedName>
</protein>
<keyword evidence="3" id="KW-0677">Repeat</keyword>
<dbReference type="Proteomes" id="UP000085678">
    <property type="component" value="Unplaced"/>
</dbReference>
<dbReference type="PROSITE" id="PS00478">
    <property type="entry name" value="LIM_DOMAIN_1"/>
    <property type="match status" value="3"/>
</dbReference>
<dbReference type="OrthoDB" id="274660at2759"/>
<dbReference type="CDD" id="cd09830">
    <property type="entry name" value="PET_LIMPETin_LIM-9"/>
    <property type="match status" value="1"/>
</dbReference>
<dbReference type="InterPro" id="IPR047120">
    <property type="entry name" value="Pk/Esn/Tes"/>
</dbReference>
<keyword evidence="6 7" id="KW-0440">LIM domain</keyword>
<dbReference type="FunFam" id="2.10.110.10:FF:000066">
    <property type="entry name" value="Four and a half LIM domains protein"/>
    <property type="match status" value="1"/>
</dbReference>
<dbReference type="CDD" id="cd09343">
    <property type="entry name" value="LIM1_FHL"/>
    <property type="match status" value="1"/>
</dbReference>
<dbReference type="SUPFAM" id="SSF57716">
    <property type="entry name" value="Glucocorticoid receptor-like (DNA-binding domain)"/>
    <property type="match status" value="6"/>
</dbReference>
<evidence type="ECO:0000313" key="10">
    <source>
        <dbReference type="Proteomes" id="UP000085678"/>
    </source>
</evidence>
<dbReference type="CDD" id="cd09341">
    <property type="entry name" value="LIM2_Testin_like"/>
    <property type="match status" value="1"/>
</dbReference>
<dbReference type="FunFam" id="2.10.110.10:FF:000081">
    <property type="entry name" value="Uncharacterized protein, isoform A"/>
    <property type="match status" value="1"/>
</dbReference>
<dbReference type="PROSITE" id="PS50023">
    <property type="entry name" value="LIM_DOMAIN_2"/>
    <property type="match status" value="5"/>
</dbReference>
<keyword evidence="2 7" id="KW-0479">Metal-binding</keyword>
<evidence type="ECO:0000256" key="5">
    <source>
        <dbReference type="ARBA" id="ARBA00022833"/>
    </source>
</evidence>
<evidence type="ECO:0000313" key="11">
    <source>
        <dbReference type="RefSeq" id="XP_013401171.1"/>
    </source>
</evidence>
<accession>A0A1S3ITB6</accession>
<organism evidence="10 11">
    <name type="scientific">Lingula anatina</name>
    <name type="common">Brachiopod</name>
    <name type="synonym">Lingula unguis</name>
    <dbReference type="NCBI Taxonomy" id="7574"/>
    <lineage>
        <taxon>Eukaryota</taxon>
        <taxon>Metazoa</taxon>
        <taxon>Spiralia</taxon>
        <taxon>Lophotrochozoa</taxon>
        <taxon>Brachiopoda</taxon>
        <taxon>Linguliformea</taxon>
        <taxon>Lingulata</taxon>
        <taxon>Lingulida</taxon>
        <taxon>Linguloidea</taxon>
        <taxon>Lingulidae</taxon>
        <taxon>Lingula</taxon>
    </lineage>
</organism>
<comment type="similarity">
    <text evidence="1">Belongs to the prickle / espinas / testin family.</text>
</comment>
<name>A0A1S3ITB6_LINAN</name>
<evidence type="ECO:0000256" key="3">
    <source>
        <dbReference type="ARBA" id="ARBA00022737"/>
    </source>
</evidence>
<dbReference type="FunCoup" id="A0A1S3ITB6">
    <property type="interactions" value="254"/>
</dbReference>
<dbReference type="InterPro" id="IPR001781">
    <property type="entry name" value="Znf_LIM"/>
</dbReference>
<dbReference type="FunFam" id="2.10.110.10:FF:000013">
    <property type="entry name" value="Four and a half LIM domains 1"/>
    <property type="match status" value="1"/>
</dbReference>
<dbReference type="PANTHER" id="PTHR24211:SF37">
    <property type="entry name" value="PROTEIN ESPINAS-LIKE PROTEIN"/>
    <property type="match status" value="1"/>
</dbReference>
<feature type="domain" description="LIM zinc-binding" evidence="8">
    <location>
        <begin position="190"/>
        <end position="254"/>
    </location>
</feature>
<sequence>MFGTRHDMNTYNIPQIIVQNAEGVVINEVDEGQPCLICEERCPGFIPHVWRKSCVNCKCARYDHDIYNDGFVNISDRIGWQSSPDTAQSLGKDKIYKMGYTWAPLGLAMDRIDEYMDQLPNDKVPRRGSQGEKYRDQQITYQLPRQDLCQEYCRSLKSAAEKKNFRDFVELRNELAMGLGVVQDYVKEDLVCHKCEGLIEKGDMAVFAPKVEAPVCWHPACFVCNTCDELLVDLVYCQKEEKLYCQRHFAEIYKPRCEGCDELIFAGEYTKAMEQDWHSGHFACATCDNSLTGQRYILKEEKPYCIKCYVDKFANTCEECKEKIGTDSKDLSYKDKHWHEKCFFCCDCKSSLVDKPFAARDERLHCADCYDNNFAARCDGCSDIFRAGMKKFEYKGKQWHEHCFCCLCCKQPIGNKSFIPRGDDVVCTQCYEDQFAMRCMKCQGAINKGGVTYKGDPWHRECFTCTNCDTQLAGQKFTSKDDKPYCADCFGELFAKKCCRCTKPITGIGGTKFISFEDRHWHSSCFNCYQCNTSLVGRGFLTKEMDILCPQCGR</sequence>
<keyword evidence="5 7" id="KW-0862">Zinc</keyword>
<dbReference type="STRING" id="7574.A0A1S3ITB6"/>
<dbReference type="FunFam" id="2.10.110.10:FF:000070">
    <property type="entry name" value="Four and a half LIM domains 3"/>
    <property type="match status" value="1"/>
</dbReference>
<gene>
    <name evidence="11" type="primary">LOC106167044</name>
</gene>
<dbReference type="PROSITE" id="PS51303">
    <property type="entry name" value="PET"/>
    <property type="match status" value="1"/>
</dbReference>
<dbReference type="CDD" id="cd09430">
    <property type="entry name" value="LIM5_LIMPETin"/>
    <property type="match status" value="1"/>
</dbReference>
<feature type="domain" description="LIM zinc-binding" evidence="8">
    <location>
        <begin position="499"/>
        <end position="554"/>
    </location>
</feature>
<dbReference type="InterPro" id="IPR010442">
    <property type="entry name" value="PET_domain"/>
</dbReference>